<feature type="transmembrane region" description="Helical" evidence="19">
    <location>
        <begin position="842"/>
        <end position="862"/>
    </location>
</feature>
<evidence type="ECO:0000256" key="14">
    <source>
        <dbReference type="ARBA" id="ARBA00023136"/>
    </source>
</evidence>
<keyword evidence="23" id="KW-1185">Reference proteome</keyword>
<dbReference type="PROSITE" id="PS51671">
    <property type="entry name" value="ACT"/>
    <property type="match status" value="1"/>
</dbReference>
<dbReference type="InterPro" id="IPR045865">
    <property type="entry name" value="ACT-like_dom_sf"/>
</dbReference>
<evidence type="ECO:0000256" key="13">
    <source>
        <dbReference type="ARBA" id="ARBA00023065"/>
    </source>
</evidence>
<dbReference type="Gene3D" id="3.30.200.20">
    <property type="entry name" value="Phosphorylase Kinase, domain 1"/>
    <property type="match status" value="1"/>
</dbReference>
<evidence type="ECO:0000313" key="23">
    <source>
        <dbReference type="Proteomes" id="UP000657918"/>
    </source>
</evidence>
<proteinExistence type="inferred from homology"/>
<dbReference type="GO" id="GO:0005886">
    <property type="term" value="C:plasma membrane"/>
    <property type="evidence" value="ECO:0007669"/>
    <property type="project" value="TreeGrafter"/>
</dbReference>
<dbReference type="CDD" id="cd13999">
    <property type="entry name" value="STKc_MAP3K-like"/>
    <property type="match status" value="1"/>
</dbReference>
<keyword evidence="6" id="KW-0723">Serine/threonine-protein kinase</keyword>
<dbReference type="InterPro" id="IPR008271">
    <property type="entry name" value="Ser/Thr_kinase_AS"/>
</dbReference>
<feature type="transmembrane region" description="Helical" evidence="19">
    <location>
        <begin position="1141"/>
        <end position="1164"/>
    </location>
</feature>
<evidence type="ECO:0000256" key="2">
    <source>
        <dbReference type="ARBA" id="ARBA00008017"/>
    </source>
</evidence>
<dbReference type="Pfam" id="PF07714">
    <property type="entry name" value="PK_Tyr_Ser-Thr"/>
    <property type="match status" value="1"/>
</dbReference>
<dbReference type="SMART" id="SM00220">
    <property type="entry name" value="S_TKc"/>
    <property type="match status" value="1"/>
</dbReference>
<evidence type="ECO:0000256" key="6">
    <source>
        <dbReference type="ARBA" id="ARBA00022527"/>
    </source>
</evidence>
<keyword evidence="10" id="KW-0418">Kinase</keyword>
<feature type="region of interest" description="Disordered" evidence="18">
    <location>
        <begin position="559"/>
        <end position="579"/>
    </location>
</feature>
<evidence type="ECO:0000256" key="15">
    <source>
        <dbReference type="ARBA" id="ARBA00023303"/>
    </source>
</evidence>
<dbReference type="InterPro" id="IPR006685">
    <property type="entry name" value="MscS_channel_2nd"/>
</dbReference>
<evidence type="ECO:0000259" key="20">
    <source>
        <dbReference type="PROSITE" id="PS50011"/>
    </source>
</evidence>
<evidence type="ECO:0000256" key="10">
    <source>
        <dbReference type="ARBA" id="ARBA00022777"/>
    </source>
</evidence>
<dbReference type="PROSITE" id="PS50011">
    <property type="entry name" value="PROTEIN_KINASE_DOM"/>
    <property type="match status" value="1"/>
</dbReference>
<dbReference type="OrthoDB" id="544685at2759"/>
<dbReference type="SUPFAM" id="SSF50182">
    <property type="entry name" value="Sm-like ribonucleoproteins"/>
    <property type="match status" value="1"/>
</dbReference>
<comment type="similarity">
    <text evidence="2">Belongs to the MscS (TC 1.A.23) family.</text>
</comment>
<dbReference type="GO" id="GO:0005524">
    <property type="term" value="F:ATP binding"/>
    <property type="evidence" value="ECO:0007669"/>
    <property type="project" value="UniProtKB-KW"/>
</dbReference>
<feature type="domain" description="ACT" evidence="21">
    <location>
        <begin position="163"/>
        <end position="239"/>
    </location>
</feature>
<dbReference type="Proteomes" id="UP000657918">
    <property type="component" value="Unassembled WGS sequence"/>
</dbReference>
<keyword evidence="15" id="KW-0407">Ion channel</keyword>
<dbReference type="GO" id="GO:0008381">
    <property type="term" value="F:mechanosensitive monoatomic ion channel activity"/>
    <property type="evidence" value="ECO:0007669"/>
    <property type="project" value="TreeGrafter"/>
</dbReference>
<gene>
    <name evidence="22" type="ORF">SADUNF_Sadunf05G0187300</name>
</gene>
<keyword evidence="8 19" id="KW-0812">Transmembrane</keyword>
<keyword evidence="9" id="KW-0547">Nucleotide-binding</keyword>
<reference evidence="22 23" key="1">
    <citation type="submission" date="2020-10" db="EMBL/GenBank/DDBJ databases">
        <title>Plant Genome Project.</title>
        <authorList>
            <person name="Zhang R.-G."/>
        </authorList>
    </citation>
    <scope>NUCLEOTIDE SEQUENCE [LARGE SCALE GENOMIC DNA]</scope>
    <source>
        <strain evidence="22">FAFU-HL-1</strain>
        <tissue evidence="22">Leaf</tissue>
    </source>
</reference>
<feature type="domain" description="Protein kinase" evidence="20">
    <location>
        <begin position="276"/>
        <end position="532"/>
    </location>
</feature>
<feature type="transmembrane region" description="Helical" evidence="19">
    <location>
        <begin position="1110"/>
        <end position="1135"/>
    </location>
</feature>
<dbReference type="GO" id="GO:0004674">
    <property type="term" value="F:protein serine/threonine kinase activity"/>
    <property type="evidence" value="ECO:0007669"/>
    <property type="project" value="UniProtKB-KW"/>
</dbReference>
<evidence type="ECO:0000256" key="4">
    <source>
        <dbReference type="ARBA" id="ARBA00012513"/>
    </source>
</evidence>
<dbReference type="PANTHER" id="PTHR31618:SF8">
    <property type="entry name" value="MECHANOSENSITIVE ION CHANNEL PROTEIN"/>
    <property type="match status" value="1"/>
</dbReference>
<dbReference type="InterPro" id="IPR023408">
    <property type="entry name" value="MscS_beta-dom_sf"/>
</dbReference>
<dbReference type="PANTHER" id="PTHR31618">
    <property type="entry name" value="MECHANOSENSITIVE ION CHANNEL PROTEIN 5"/>
    <property type="match status" value="1"/>
</dbReference>
<feature type="transmembrane region" description="Helical" evidence="19">
    <location>
        <begin position="731"/>
        <end position="752"/>
    </location>
</feature>
<comment type="caution">
    <text evidence="22">The sequence shown here is derived from an EMBL/GenBank/DDBJ whole genome shotgun (WGS) entry which is preliminary data.</text>
</comment>
<comment type="catalytic activity">
    <reaction evidence="16">
        <text>L-threonyl-[protein] + ATP = O-phospho-L-threonyl-[protein] + ADP + H(+)</text>
        <dbReference type="Rhea" id="RHEA:46608"/>
        <dbReference type="Rhea" id="RHEA-COMP:11060"/>
        <dbReference type="Rhea" id="RHEA-COMP:11605"/>
        <dbReference type="ChEBI" id="CHEBI:15378"/>
        <dbReference type="ChEBI" id="CHEBI:30013"/>
        <dbReference type="ChEBI" id="CHEBI:30616"/>
        <dbReference type="ChEBI" id="CHEBI:61977"/>
        <dbReference type="ChEBI" id="CHEBI:456216"/>
        <dbReference type="EC" id="2.7.11.1"/>
    </reaction>
</comment>
<organism evidence="22 23">
    <name type="scientific">Salix dunnii</name>
    <dbReference type="NCBI Taxonomy" id="1413687"/>
    <lineage>
        <taxon>Eukaryota</taxon>
        <taxon>Viridiplantae</taxon>
        <taxon>Streptophyta</taxon>
        <taxon>Embryophyta</taxon>
        <taxon>Tracheophyta</taxon>
        <taxon>Spermatophyta</taxon>
        <taxon>Magnoliopsida</taxon>
        <taxon>eudicotyledons</taxon>
        <taxon>Gunneridae</taxon>
        <taxon>Pentapetalae</taxon>
        <taxon>rosids</taxon>
        <taxon>fabids</taxon>
        <taxon>Malpighiales</taxon>
        <taxon>Salicaceae</taxon>
        <taxon>Saliceae</taxon>
        <taxon>Salix</taxon>
    </lineage>
</organism>
<evidence type="ECO:0000256" key="18">
    <source>
        <dbReference type="SAM" id="MobiDB-lite"/>
    </source>
</evidence>
<feature type="region of interest" description="Disordered" evidence="18">
    <location>
        <begin position="694"/>
        <end position="717"/>
    </location>
</feature>
<keyword evidence="11" id="KW-0067">ATP-binding</keyword>
<dbReference type="Gene3D" id="1.10.510.10">
    <property type="entry name" value="Transferase(Phosphotransferase) domain 1"/>
    <property type="match status" value="1"/>
</dbReference>
<dbReference type="FunFam" id="3.30.200.20:FF:000060">
    <property type="entry name" value="Serine/threonine-protein kinase isoform 1"/>
    <property type="match status" value="1"/>
</dbReference>
<evidence type="ECO:0000256" key="19">
    <source>
        <dbReference type="SAM" id="Phobius"/>
    </source>
</evidence>
<dbReference type="SUPFAM" id="SSF56112">
    <property type="entry name" value="Protein kinase-like (PK-like)"/>
    <property type="match status" value="1"/>
</dbReference>
<evidence type="ECO:0000313" key="22">
    <source>
        <dbReference type="EMBL" id="KAF9683196.1"/>
    </source>
</evidence>
<evidence type="ECO:0000256" key="3">
    <source>
        <dbReference type="ARBA" id="ARBA00010507"/>
    </source>
</evidence>
<keyword evidence="14 19" id="KW-0472">Membrane</keyword>
<comment type="catalytic activity">
    <reaction evidence="17">
        <text>L-seryl-[protein] + ATP = O-phospho-L-seryl-[protein] + ADP + H(+)</text>
        <dbReference type="Rhea" id="RHEA:17989"/>
        <dbReference type="Rhea" id="RHEA-COMP:9863"/>
        <dbReference type="Rhea" id="RHEA-COMP:11604"/>
        <dbReference type="ChEBI" id="CHEBI:15378"/>
        <dbReference type="ChEBI" id="CHEBI:29999"/>
        <dbReference type="ChEBI" id="CHEBI:30616"/>
        <dbReference type="ChEBI" id="CHEBI:83421"/>
        <dbReference type="ChEBI" id="CHEBI:456216"/>
        <dbReference type="EC" id="2.7.11.1"/>
    </reaction>
</comment>
<evidence type="ECO:0000256" key="12">
    <source>
        <dbReference type="ARBA" id="ARBA00022989"/>
    </source>
</evidence>
<dbReference type="InterPro" id="IPR000719">
    <property type="entry name" value="Prot_kinase_dom"/>
</dbReference>
<dbReference type="FunFam" id="2.30.30.60:FF:000003">
    <property type="entry name" value="Predicted mechanosensitive ion channel"/>
    <property type="match status" value="1"/>
</dbReference>
<dbReference type="InterPro" id="IPR016688">
    <property type="entry name" value="MscS-like_plants/fungi"/>
</dbReference>
<dbReference type="InterPro" id="IPR011009">
    <property type="entry name" value="Kinase-like_dom_sf"/>
</dbReference>
<evidence type="ECO:0000256" key="11">
    <source>
        <dbReference type="ARBA" id="ARBA00022840"/>
    </source>
</evidence>
<dbReference type="PROSITE" id="PS00108">
    <property type="entry name" value="PROTEIN_KINASE_ST"/>
    <property type="match status" value="1"/>
</dbReference>
<evidence type="ECO:0000256" key="7">
    <source>
        <dbReference type="ARBA" id="ARBA00022679"/>
    </source>
</evidence>
<evidence type="ECO:0000256" key="17">
    <source>
        <dbReference type="ARBA" id="ARBA00048679"/>
    </source>
</evidence>
<dbReference type="GO" id="GO:0050982">
    <property type="term" value="P:detection of mechanical stimulus"/>
    <property type="evidence" value="ECO:0007669"/>
    <property type="project" value="UniProtKB-ARBA"/>
</dbReference>
<evidence type="ECO:0000259" key="21">
    <source>
        <dbReference type="PROSITE" id="PS51671"/>
    </source>
</evidence>
<keyword evidence="7" id="KW-0808">Transferase</keyword>
<evidence type="ECO:0000256" key="1">
    <source>
        <dbReference type="ARBA" id="ARBA00004141"/>
    </source>
</evidence>
<accession>A0A835N2G4</accession>
<dbReference type="Gene3D" id="2.30.30.60">
    <property type="match status" value="1"/>
</dbReference>
<dbReference type="InterPro" id="IPR001245">
    <property type="entry name" value="Ser-Thr/Tyr_kinase_cat_dom"/>
</dbReference>
<dbReference type="EMBL" id="JADGMS010000005">
    <property type="protein sequence ID" value="KAF9683196.1"/>
    <property type="molecule type" value="Genomic_DNA"/>
</dbReference>
<protein>
    <recommendedName>
        <fullName evidence="4">non-specific serine/threonine protein kinase</fullName>
        <ecNumber evidence="4">2.7.11.1</ecNumber>
    </recommendedName>
</protein>
<dbReference type="PRINTS" id="PR00109">
    <property type="entry name" value="TYRKINASE"/>
</dbReference>
<dbReference type="InterPro" id="IPR010920">
    <property type="entry name" value="LSM_dom_sf"/>
</dbReference>
<dbReference type="InterPro" id="IPR002912">
    <property type="entry name" value="ACT_dom"/>
</dbReference>
<evidence type="ECO:0000256" key="16">
    <source>
        <dbReference type="ARBA" id="ARBA00047899"/>
    </source>
</evidence>
<dbReference type="GO" id="GO:0006820">
    <property type="term" value="P:monoatomic anion transport"/>
    <property type="evidence" value="ECO:0007669"/>
    <property type="project" value="TreeGrafter"/>
</dbReference>
<dbReference type="SUPFAM" id="SSF55021">
    <property type="entry name" value="ACT-like"/>
    <property type="match status" value="1"/>
</dbReference>
<keyword evidence="5" id="KW-0813">Transport</keyword>
<evidence type="ECO:0000256" key="8">
    <source>
        <dbReference type="ARBA" id="ARBA00022692"/>
    </source>
</evidence>
<dbReference type="Pfam" id="PF00924">
    <property type="entry name" value="MS_channel_2nd"/>
    <property type="match status" value="1"/>
</dbReference>
<evidence type="ECO:0000256" key="5">
    <source>
        <dbReference type="ARBA" id="ARBA00022448"/>
    </source>
</evidence>
<feature type="transmembrane region" description="Helical" evidence="19">
    <location>
        <begin position="772"/>
        <end position="793"/>
    </location>
</feature>
<evidence type="ECO:0000256" key="9">
    <source>
        <dbReference type="ARBA" id="ARBA00022741"/>
    </source>
</evidence>
<keyword evidence="12 19" id="KW-1133">Transmembrane helix</keyword>
<feature type="transmembrane region" description="Helical" evidence="19">
    <location>
        <begin position="813"/>
        <end position="830"/>
    </location>
</feature>
<name>A0A835N2G4_9ROSI</name>
<keyword evidence="13" id="KW-0406">Ion transport</keyword>
<comment type="subcellular location">
    <subcellularLocation>
        <location evidence="1">Membrane</location>
        <topology evidence="1">Multi-pass membrane protein</topology>
    </subcellularLocation>
</comment>
<comment type="similarity">
    <text evidence="3">Belongs to the protein kinase superfamily. TKL Ser/Thr protein kinase family. RAF subfamily.</text>
</comment>
<sequence length="1343" mass="152255">MGDTESCSSRAVDLVPRNLRLKLDVFNEVLCRLKESNGKEASLPGFEDELWTHFCRLPTRAEDVIMHKRLLQLAHNPVTRPAIEVRLVQVPSAPVGRSGDSVYSELQLPYFDYLSKQRHGYANIFNHPPPAFGSLPDSELLHKYQGKDIPVIDRPTNSRLMHEITISTNDKPKLLSQLTSLLSEIGLNIQEAHAFSTTDSYSLDVFVVDNWAPKDTEQLRSMLLKEIPKIETSAHLKLHAVCPVTKQDQIGISLVSNLINVPATLIDAWEIDAQQLIYEKKIANGSSGDLYKGTFCSQDVAIKVLRFEHLNNKLHSEFAQEVVIMRQVRHKNVVKFIGACTRPPSLCIITEFMSGGSMYDFLHKQKGSLNTQSLLRVAIDVSKGMLCLHQNNIVHRDLKSANLLMDENGVAKVADFGVARVQDQSGVMTAETGTYRWMAPEVIEHKPYNHKADVFSFGVVLWELLTGKLPYEHLSPLQAAVGVIQQGLRPPIPSHSHPKLAELLERCWQQDPSLRPEFSEILELLQQLDRMFTCLKALLISNLLITRGLEDFPKDPAMEGLRKSPKSYGAQARQQPEHLEKGKQALLHHDSDCHIAQFSGSFGQNEDVIVSIDSIADVSDKETTIASKSGNGSPSRKGAGSAKKFKVSFEDVIHEAVRERSKDLPHQPSLGAFEQNSWRLAVNKAKSRLIDQPEEHYQSTGRTVSSDGDFGEEDDGEDVPEEYRIIKQNSLIMLQWVSLVLIIAVLVCSVSSPVLKRQTLWDLSLWKWEMMVLALICGRLVSGWGIKLVVIFIESNFLFRKRVLYFVYGLRRAVQNCLWLGLALIIWHFTFDDKVVKSKSKILLYGTKILVCFFIGTLIWLLKTILVKVLASSFHVNAFFERIQEALYNQYVIESLSGPPFFEWRSTKEEIGTVTEVQQVRNSGSASPGDLKETLLPKEDRGKLQRCTTVGKKPRFSKTMPNKKDEEISIDKIQKLNHKNISAWNMTRMVNIIRHGALSTLDEHILDSDIKDDSSLHIRSECQAKEAAKKIFQKVAKTGSRQIYLDDMIRFMDKEAALKAMHLIGITCEDEGISKSSLKIWLVNAFRERRALALSLNDTKTAVDELHNMLNILVSVIIMIIWLIILGIPISHFLVFISSQLLLVVFIFGNTCKTVFEAIIFLFIMHPFDVGDRCEIDGIQLRVEEMNILTTVFLRNDNQKIIYPNSVLASKPIGNFYRSPDMTEAIDFSVHISTPMEKIASLKDKIKGYVEGNSSHWHRGSMVVVTDVEDMNKMKMSLWVTHRMNHQEMGERWARRNLLLEEMIKVFKELDIEYRVLPLDVNIRNMPPLVSTRLPSNWTTCAN</sequence>
<dbReference type="EC" id="2.7.11.1" evidence="4"/>